<comment type="caution">
    <text evidence="3">The sequence shown here is derived from an EMBL/GenBank/DDBJ whole genome shotgun (WGS) entry which is preliminary data.</text>
</comment>
<keyword evidence="2" id="KW-0812">Transmembrane</keyword>
<keyword evidence="4" id="KW-1185">Reference proteome</keyword>
<dbReference type="RefSeq" id="WP_308711720.1">
    <property type="nucleotide sequence ID" value="NZ_JAVHUY010000006.1"/>
</dbReference>
<dbReference type="Proteomes" id="UP001230908">
    <property type="component" value="Unassembled WGS sequence"/>
</dbReference>
<reference evidence="3 4" key="1">
    <citation type="submission" date="2023-08" db="EMBL/GenBank/DDBJ databases">
        <title>Phytohabitans sansha sp. nov., isolated from marine sediment.</title>
        <authorList>
            <person name="Zhao Y."/>
            <person name="Yi K."/>
        </authorList>
    </citation>
    <scope>NUCLEOTIDE SEQUENCE [LARGE SCALE GENOMIC DNA]</scope>
    <source>
        <strain evidence="3 4">ZYX-F-186</strain>
    </source>
</reference>
<gene>
    <name evidence="3" type="ORF">RB614_07895</name>
</gene>
<keyword evidence="2" id="KW-1133">Transmembrane helix</keyword>
<feature type="transmembrane region" description="Helical" evidence="2">
    <location>
        <begin position="64"/>
        <end position="88"/>
    </location>
</feature>
<keyword evidence="1" id="KW-0862">Zinc</keyword>
<dbReference type="InterPro" id="IPR024078">
    <property type="entry name" value="LmbE-like_dom_sf"/>
</dbReference>
<dbReference type="EMBL" id="JAVHUY010000006">
    <property type="protein sequence ID" value="MDQ7904445.1"/>
    <property type="molecule type" value="Genomic_DNA"/>
</dbReference>
<evidence type="ECO:0000313" key="4">
    <source>
        <dbReference type="Proteomes" id="UP001230908"/>
    </source>
</evidence>
<evidence type="ECO:0000256" key="1">
    <source>
        <dbReference type="ARBA" id="ARBA00022833"/>
    </source>
</evidence>
<sequence length="300" mass="31383">MTVPMSALLLVALLAAATAALGGTRTLRRRFRRPRLIQAAALASAALLVPPNALHAAAGTPGPAAALLLAASLAALSTVAGLAAALRITAPPARLPRRVLAVGAHPDDVELACGGTLLRLVDSGHEVRVLVMSRGGAGGDPATRAREATAGGLFLGVTGVEVLDLPDTRLAAHENEMAAAIEEAIRRYRPDIVFTHSANDQHQDHRAVHAATLRAGRGHPALLCYESPSATADFRPSVFVDIAEHLEAKVGAVAAHRGQRAKPYAREARVRGLAAFRGNQARLRRAEGFEPVRLPLVEES</sequence>
<dbReference type="InterPro" id="IPR003737">
    <property type="entry name" value="GlcNAc_PI_deacetylase-related"/>
</dbReference>
<dbReference type="PANTHER" id="PTHR12993:SF11">
    <property type="entry name" value="N-ACETYLGLUCOSAMINYL-PHOSPHATIDYLINOSITOL DE-N-ACETYLASE"/>
    <property type="match status" value="1"/>
</dbReference>
<organism evidence="3 4">
    <name type="scientific">Phytohabitans maris</name>
    <dbReference type="NCBI Taxonomy" id="3071409"/>
    <lineage>
        <taxon>Bacteria</taxon>
        <taxon>Bacillati</taxon>
        <taxon>Actinomycetota</taxon>
        <taxon>Actinomycetes</taxon>
        <taxon>Micromonosporales</taxon>
        <taxon>Micromonosporaceae</taxon>
    </lineage>
</organism>
<dbReference type="Pfam" id="PF02585">
    <property type="entry name" value="PIG-L"/>
    <property type="match status" value="1"/>
</dbReference>
<dbReference type="SUPFAM" id="SSF102588">
    <property type="entry name" value="LmbE-like"/>
    <property type="match status" value="1"/>
</dbReference>
<evidence type="ECO:0000313" key="3">
    <source>
        <dbReference type="EMBL" id="MDQ7904445.1"/>
    </source>
</evidence>
<proteinExistence type="predicted"/>
<protein>
    <submittedName>
        <fullName evidence="3">PIG-L deacetylase family protein</fullName>
    </submittedName>
</protein>
<name>A0ABU0ZDP5_9ACTN</name>
<dbReference type="PANTHER" id="PTHR12993">
    <property type="entry name" value="N-ACETYLGLUCOSAMINYL-PHOSPHATIDYLINOSITOL DE-N-ACETYLASE-RELATED"/>
    <property type="match status" value="1"/>
</dbReference>
<evidence type="ECO:0000256" key="2">
    <source>
        <dbReference type="SAM" id="Phobius"/>
    </source>
</evidence>
<keyword evidence="2" id="KW-0472">Membrane</keyword>
<accession>A0ABU0ZDP5</accession>
<dbReference type="Gene3D" id="3.40.50.10320">
    <property type="entry name" value="LmbE-like"/>
    <property type="match status" value="1"/>
</dbReference>